<reference evidence="2 3" key="1">
    <citation type="submission" date="2016-10" db="EMBL/GenBank/DDBJ databases">
        <authorList>
            <person name="de Groot N.N."/>
        </authorList>
    </citation>
    <scope>NUCLEOTIDE SEQUENCE [LARGE SCALE GENOMIC DNA]</scope>
    <source>
        <strain evidence="2 3">DSM 15893</strain>
    </source>
</reference>
<proteinExistence type="predicted"/>
<organism evidence="2 3">
    <name type="scientific">Enterovibrio norvegicus DSM 15893</name>
    <dbReference type="NCBI Taxonomy" id="1121869"/>
    <lineage>
        <taxon>Bacteria</taxon>
        <taxon>Pseudomonadati</taxon>
        <taxon>Pseudomonadota</taxon>
        <taxon>Gammaproteobacteria</taxon>
        <taxon>Vibrionales</taxon>
        <taxon>Vibrionaceae</taxon>
        <taxon>Enterovibrio</taxon>
    </lineage>
</organism>
<evidence type="ECO:0000256" key="1">
    <source>
        <dbReference type="SAM" id="SignalP"/>
    </source>
</evidence>
<evidence type="ECO:0000313" key="2">
    <source>
        <dbReference type="EMBL" id="SFP91860.1"/>
    </source>
</evidence>
<evidence type="ECO:0008006" key="4">
    <source>
        <dbReference type="Google" id="ProtNLM"/>
    </source>
</evidence>
<dbReference type="AlphaFoldDB" id="A0A1I5U9C4"/>
<dbReference type="Proteomes" id="UP000182692">
    <property type="component" value="Unassembled WGS sequence"/>
</dbReference>
<sequence length="228" mass="25019">MTSLIARTTLFLTLSLFLFGCTSSYRPAATSFTSYEDFKAGPEGGVDLVWTRIGLRDAKRLKRKIAQYDAVVIDRIYVLTNEDNALSDEQITELTVYLADRLKKKITQYKPVVDTPTANSLRLSIAISNVETPNPILAVTSSLLPVGLGISTISKITTGQHTNVGSATIELLASDANTDKPLFAAIDRETGNKDLSTMIDSLDDAKDAINWWVDRLGQTLVGQFDQTR</sequence>
<keyword evidence="1" id="KW-0732">Signal</keyword>
<accession>A0A1I5U9C4</accession>
<dbReference type="STRING" id="1121869.SAMN03084138_03513"/>
<protein>
    <recommendedName>
        <fullName evidence="4">Lipoprotein</fullName>
    </recommendedName>
</protein>
<dbReference type="InterPro" id="IPR021747">
    <property type="entry name" value="DUF3313"/>
</dbReference>
<gene>
    <name evidence="2" type="ORF">SAMN03084138_03513</name>
</gene>
<dbReference type="Pfam" id="PF11769">
    <property type="entry name" value="DUF3313"/>
    <property type="match status" value="1"/>
</dbReference>
<dbReference type="RefSeq" id="WP_017013371.1">
    <property type="nucleotide sequence ID" value="NZ_FOWR01000030.1"/>
</dbReference>
<dbReference type="PROSITE" id="PS51257">
    <property type="entry name" value="PROKAR_LIPOPROTEIN"/>
    <property type="match status" value="1"/>
</dbReference>
<dbReference type="GeneID" id="35874186"/>
<dbReference type="OrthoDB" id="6398335at2"/>
<feature type="signal peptide" evidence="1">
    <location>
        <begin position="1"/>
        <end position="28"/>
    </location>
</feature>
<name>A0A1I5U9C4_9GAMM</name>
<evidence type="ECO:0000313" key="3">
    <source>
        <dbReference type="Proteomes" id="UP000182692"/>
    </source>
</evidence>
<feature type="chain" id="PRO_5010289646" description="Lipoprotein" evidence="1">
    <location>
        <begin position="29"/>
        <end position="228"/>
    </location>
</feature>
<dbReference type="EMBL" id="FOWR01000030">
    <property type="protein sequence ID" value="SFP91860.1"/>
    <property type="molecule type" value="Genomic_DNA"/>
</dbReference>